<gene>
    <name evidence="10" type="primary">SPCS1</name>
    <name evidence="10" type="ORF">CFO_g4716</name>
</gene>
<dbReference type="Pfam" id="PF06645">
    <property type="entry name" value="SPC12"/>
    <property type="match status" value="1"/>
</dbReference>
<dbReference type="PANTHER" id="PTHR13202">
    <property type="entry name" value="MICROSOMAL SIGNAL PEPTIDASE 12 KDA SUBUNIT"/>
    <property type="match status" value="1"/>
</dbReference>
<evidence type="ECO:0000256" key="3">
    <source>
        <dbReference type="ARBA" id="ARBA00017059"/>
    </source>
</evidence>
<proteinExistence type="inferred from homology"/>
<sequence length="100" mass="11237">MSEELLDDIRSALDGQIDFKGQTFADLIQNIVMSIFGIVAFIYGYINQDIRAALFIVLGGAIVTIILVVPQWPFYRRNPVTWLPAGTGIQTYQSLLEKDE</sequence>
<organism evidence="10 11">
    <name type="scientific">Ceratocystis fimbriata f. sp. platani</name>
    <dbReference type="NCBI Taxonomy" id="88771"/>
    <lineage>
        <taxon>Eukaryota</taxon>
        <taxon>Fungi</taxon>
        <taxon>Dikarya</taxon>
        <taxon>Ascomycota</taxon>
        <taxon>Pezizomycotina</taxon>
        <taxon>Sordariomycetes</taxon>
        <taxon>Hypocreomycetidae</taxon>
        <taxon>Microascales</taxon>
        <taxon>Ceratocystidaceae</taxon>
        <taxon>Ceratocystis</taxon>
    </lineage>
</organism>
<evidence type="ECO:0000313" key="10">
    <source>
        <dbReference type="EMBL" id="KKF92931.1"/>
    </source>
</evidence>
<keyword evidence="5" id="KW-0256">Endoplasmic reticulum</keyword>
<evidence type="ECO:0000256" key="9">
    <source>
        <dbReference type="SAM" id="Phobius"/>
    </source>
</evidence>
<evidence type="ECO:0000256" key="4">
    <source>
        <dbReference type="ARBA" id="ARBA00022692"/>
    </source>
</evidence>
<evidence type="ECO:0000256" key="2">
    <source>
        <dbReference type="ARBA" id="ARBA00005245"/>
    </source>
</evidence>
<dbReference type="OrthoDB" id="263893at2759"/>
<dbReference type="EMBL" id="LBBL01000299">
    <property type="protein sequence ID" value="KKF92931.1"/>
    <property type="molecule type" value="Genomic_DNA"/>
</dbReference>
<evidence type="ECO:0000256" key="5">
    <source>
        <dbReference type="ARBA" id="ARBA00022824"/>
    </source>
</evidence>
<keyword evidence="4 9" id="KW-0812">Transmembrane</keyword>
<accession>A0A0F8AXQ0</accession>
<evidence type="ECO:0000256" key="8">
    <source>
        <dbReference type="ARBA" id="ARBA00045204"/>
    </source>
</evidence>
<dbReference type="GO" id="GO:0016787">
    <property type="term" value="F:hydrolase activity"/>
    <property type="evidence" value="ECO:0007669"/>
    <property type="project" value="UniProtKB-KW"/>
</dbReference>
<evidence type="ECO:0000256" key="6">
    <source>
        <dbReference type="ARBA" id="ARBA00022989"/>
    </source>
</evidence>
<dbReference type="GO" id="GO:0045047">
    <property type="term" value="P:protein targeting to ER"/>
    <property type="evidence" value="ECO:0007669"/>
    <property type="project" value="TreeGrafter"/>
</dbReference>
<dbReference type="PANTHER" id="PTHR13202:SF0">
    <property type="entry name" value="SIGNAL PEPTIDASE COMPLEX SUBUNIT 1"/>
    <property type="match status" value="1"/>
</dbReference>
<reference evidence="10 11" key="1">
    <citation type="submission" date="2015-04" db="EMBL/GenBank/DDBJ databases">
        <title>Genome sequence of Ceratocystis platani, a major pathogen of plane trees.</title>
        <authorList>
            <person name="Belbahri L."/>
        </authorList>
    </citation>
    <scope>NUCLEOTIDE SEQUENCE [LARGE SCALE GENOMIC DNA]</scope>
    <source>
        <strain evidence="10 11">CFO</strain>
    </source>
</reference>
<dbReference type="GO" id="GO:0006465">
    <property type="term" value="P:signal peptide processing"/>
    <property type="evidence" value="ECO:0007669"/>
    <property type="project" value="InterPro"/>
</dbReference>
<comment type="caution">
    <text evidence="10">The sequence shown here is derived from an EMBL/GenBank/DDBJ whole genome shotgun (WGS) entry which is preliminary data.</text>
</comment>
<dbReference type="InterPro" id="IPR009542">
    <property type="entry name" value="Spc1/SPCS1"/>
</dbReference>
<keyword evidence="6 9" id="KW-1133">Transmembrane helix</keyword>
<feature type="transmembrane region" description="Helical" evidence="9">
    <location>
        <begin position="53"/>
        <end position="74"/>
    </location>
</feature>
<comment type="similarity">
    <text evidence="2">Belongs to the SPCS1 family.</text>
</comment>
<dbReference type="AlphaFoldDB" id="A0A0F8AXQ0"/>
<name>A0A0F8AXQ0_CERFI</name>
<keyword evidence="11" id="KW-1185">Reference proteome</keyword>
<feature type="transmembrane region" description="Helical" evidence="9">
    <location>
        <begin position="27"/>
        <end position="46"/>
    </location>
</feature>
<comment type="function">
    <text evidence="8">Component of the signal peptidase complex (SPC) which catalyzes the cleavage of N-terminal signal sequences from nascent proteins as they are translocated into the lumen of the endoplasmic reticulum. Dispensable for SPC enzymatic activity.</text>
</comment>
<evidence type="ECO:0000256" key="1">
    <source>
        <dbReference type="ARBA" id="ARBA00004477"/>
    </source>
</evidence>
<keyword evidence="7 9" id="KW-0472">Membrane</keyword>
<evidence type="ECO:0000313" key="11">
    <source>
        <dbReference type="Proteomes" id="UP000034841"/>
    </source>
</evidence>
<keyword evidence="10" id="KW-0378">Hydrolase</keyword>
<comment type="subcellular location">
    <subcellularLocation>
        <location evidence="1">Endoplasmic reticulum membrane</location>
        <topology evidence="1">Multi-pass membrane protein</topology>
    </subcellularLocation>
</comment>
<protein>
    <recommendedName>
        <fullName evidence="3">Signal peptidase complex subunit 1</fullName>
    </recommendedName>
</protein>
<evidence type="ECO:0000256" key="7">
    <source>
        <dbReference type="ARBA" id="ARBA00023136"/>
    </source>
</evidence>
<dbReference type="GO" id="GO:0005787">
    <property type="term" value="C:signal peptidase complex"/>
    <property type="evidence" value="ECO:0007669"/>
    <property type="project" value="InterPro"/>
</dbReference>
<dbReference type="Proteomes" id="UP000034841">
    <property type="component" value="Unassembled WGS sequence"/>
</dbReference>